<feature type="transmembrane region" description="Helical" evidence="8">
    <location>
        <begin position="479"/>
        <end position="501"/>
    </location>
</feature>
<evidence type="ECO:0000313" key="10">
    <source>
        <dbReference type="EMBL" id="ALG85245.1"/>
    </source>
</evidence>
<name>A0A0N9NIB3_9ACTN</name>
<dbReference type="Proteomes" id="UP000063789">
    <property type="component" value="Chromosome"/>
</dbReference>
<keyword evidence="6 8" id="KW-1133">Transmembrane helix</keyword>
<gene>
    <name evidence="10" type="ORF">ACH46_13125</name>
</gene>
<dbReference type="RefSeq" id="WP_062393319.1">
    <property type="nucleotide sequence ID" value="NZ_CP011853.1"/>
</dbReference>
<dbReference type="InterPro" id="IPR011701">
    <property type="entry name" value="MFS"/>
</dbReference>
<reference evidence="11" key="1">
    <citation type="submission" date="2015-06" db="EMBL/GenBank/DDBJ databases">
        <title>Complete genome sequence and metabolic analysis of phthalate degradation pathway in Gordonia sp. QH-11.</title>
        <authorList>
            <person name="Jin D."/>
            <person name="Kong X."/>
            <person name="Bai Z."/>
        </authorList>
    </citation>
    <scope>NUCLEOTIDE SEQUENCE [LARGE SCALE GENOMIC DNA]</scope>
    <source>
        <strain evidence="11">QH-11</strain>
    </source>
</reference>
<sequence length="531" mass="55848">MTTQIVEPDDDTAQGPDRRTVILLFIGLMITMLLASLNQTVLSTALPTIVGELHGVDQMTWVITAYILASTIVMPVYGKVSDLLGRKPVLLSAILIFLAGSVVGALAGDISWLIFGRVLQGLGGGGLMILSQAAIADVVPARERGKYMGFMGAVFAVSSVAGPLLGGWLTEGPGWRWAFWGNLPLGALAIAATIAFLKLPKVEQQVKPRMDYFGMALIAGATTALVLVCTWGGHTYDWLSPQIIGLAVAAVVLAVAFVFVEKHAENPIMPMGLFSDRNFNLTTIANLLIGVAMFGALGYMPTYIQMVTGVSATVAGLLMIPMMGGLLITSIASGQAVSKTGRYKIFPIAGSIVMGIGLVLIATMHITTPTWLMCVYLAVFGIGIGLSMQILTLIVQNSFPARMVGTATAANNYFRQVGATLGSAIVGSIFASRLATLLSERLGAAGAGGDAGRNDLTPAAVTALPDAIRIPIIESYNEALLPIFLFFVPLAAIALVVLLFLKEKPLATSITNEPTPDTDVDGPEERVLVDA</sequence>
<feature type="transmembrane region" description="Helical" evidence="8">
    <location>
        <begin position="212"/>
        <end position="233"/>
    </location>
</feature>
<dbReference type="SUPFAM" id="SSF103473">
    <property type="entry name" value="MFS general substrate transporter"/>
    <property type="match status" value="2"/>
</dbReference>
<comment type="similarity">
    <text evidence="2">Belongs to the major facilitator superfamily. TCR/Tet family.</text>
</comment>
<dbReference type="InterPro" id="IPR020846">
    <property type="entry name" value="MFS_dom"/>
</dbReference>
<keyword evidence="4" id="KW-1003">Cell membrane</keyword>
<keyword evidence="11" id="KW-1185">Reference proteome</keyword>
<keyword evidence="5 8" id="KW-0812">Transmembrane</keyword>
<comment type="subcellular location">
    <subcellularLocation>
        <location evidence="1">Cell membrane</location>
        <topology evidence="1">Multi-pass membrane protein</topology>
    </subcellularLocation>
</comment>
<feature type="transmembrane region" description="Helical" evidence="8">
    <location>
        <begin position="177"/>
        <end position="200"/>
    </location>
</feature>
<dbReference type="NCBIfam" id="TIGR00711">
    <property type="entry name" value="efflux_EmrB"/>
    <property type="match status" value="1"/>
</dbReference>
<evidence type="ECO:0000256" key="1">
    <source>
        <dbReference type="ARBA" id="ARBA00004651"/>
    </source>
</evidence>
<keyword evidence="3" id="KW-0813">Transport</keyword>
<dbReference type="PATRIC" id="fig|1136941.3.peg.2671"/>
<feature type="transmembrane region" description="Helical" evidence="8">
    <location>
        <begin position="114"/>
        <end position="135"/>
    </location>
</feature>
<feature type="transmembrane region" description="Helical" evidence="8">
    <location>
        <begin position="21"/>
        <end position="39"/>
    </location>
</feature>
<dbReference type="Gene3D" id="1.20.1250.20">
    <property type="entry name" value="MFS general substrate transporter like domains"/>
    <property type="match status" value="2"/>
</dbReference>
<feature type="transmembrane region" description="Helical" evidence="8">
    <location>
        <begin position="312"/>
        <end position="333"/>
    </location>
</feature>
<dbReference type="CDD" id="cd17502">
    <property type="entry name" value="MFS_Azr1_MDR_like"/>
    <property type="match status" value="1"/>
</dbReference>
<feature type="transmembrane region" description="Helical" evidence="8">
    <location>
        <begin position="281"/>
        <end position="300"/>
    </location>
</feature>
<dbReference type="PANTHER" id="PTHR23501">
    <property type="entry name" value="MAJOR FACILITATOR SUPERFAMILY"/>
    <property type="match status" value="1"/>
</dbReference>
<dbReference type="GO" id="GO:0005886">
    <property type="term" value="C:plasma membrane"/>
    <property type="evidence" value="ECO:0007669"/>
    <property type="project" value="UniProtKB-SubCell"/>
</dbReference>
<feature type="domain" description="Major facilitator superfamily (MFS) profile" evidence="9">
    <location>
        <begin position="24"/>
        <end position="506"/>
    </location>
</feature>
<keyword evidence="7 8" id="KW-0472">Membrane</keyword>
<feature type="transmembrane region" description="Helical" evidence="8">
    <location>
        <begin position="370"/>
        <end position="395"/>
    </location>
</feature>
<dbReference type="GO" id="GO:0022857">
    <property type="term" value="F:transmembrane transporter activity"/>
    <property type="evidence" value="ECO:0007669"/>
    <property type="project" value="InterPro"/>
</dbReference>
<evidence type="ECO:0000259" key="9">
    <source>
        <dbReference type="PROSITE" id="PS50850"/>
    </source>
</evidence>
<dbReference type="PRINTS" id="PR01036">
    <property type="entry name" value="TCRTETB"/>
</dbReference>
<feature type="transmembrane region" description="Helical" evidence="8">
    <location>
        <begin position="239"/>
        <end position="260"/>
    </location>
</feature>
<evidence type="ECO:0000256" key="6">
    <source>
        <dbReference type="ARBA" id="ARBA00022989"/>
    </source>
</evidence>
<dbReference type="OrthoDB" id="7375466at2"/>
<feature type="transmembrane region" description="Helical" evidence="8">
    <location>
        <begin position="147"/>
        <end position="165"/>
    </location>
</feature>
<evidence type="ECO:0000256" key="2">
    <source>
        <dbReference type="ARBA" id="ARBA00007520"/>
    </source>
</evidence>
<dbReference type="EMBL" id="CP011853">
    <property type="protein sequence ID" value="ALG85245.1"/>
    <property type="molecule type" value="Genomic_DNA"/>
</dbReference>
<dbReference type="PANTHER" id="PTHR23501:SF197">
    <property type="entry name" value="COMD"/>
    <property type="match status" value="1"/>
</dbReference>
<accession>A0A0N9NIB3</accession>
<feature type="transmembrane region" description="Helical" evidence="8">
    <location>
        <begin position="89"/>
        <end position="108"/>
    </location>
</feature>
<feature type="transmembrane region" description="Helical" evidence="8">
    <location>
        <begin position="416"/>
        <end position="435"/>
    </location>
</feature>
<organism evidence="10 11">
    <name type="scientific">Gordonia phthalatica</name>
    <dbReference type="NCBI Taxonomy" id="1136941"/>
    <lineage>
        <taxon>Bacteria</taxon>
        <taxon>Bacillati</taxon>
        <taxon>Actinomycetota</taxon>
        <taxon>Actinomycetes</taxon>
        <taxon>Mycobacteriales</taxon>
        <taxon>Gordoniaceae</taxon>
        <taxon>Gordonia</taxon>
    </lineage>
</organism>
<protein>
    <submittedName>
        <fullName evidence="10">MFS transporter</fullName>
    </submittedName>
</protein>
<dbReference type="AlphaFoldDB" id="A0A0N9NIB3"/>
<feature type="transmembrane region" description="Helical" evidence="8">
    <location>
        <begin position="59"/>
        <end position="77"/>
    </location>
</feature>
<reference evidence="10 11" key="2">
    <citation type="journal article" date="2017" name="Int. J. Syst. Evol. Microbiol.">
        <title>Gordonia phthalatica sp. nov., a di-n-butyl phthalate-degrading bacterium isolated from activated sludge.</title>
        <authorList>
            <person name="Jin D."/>
            <person name="Kong X."/>
            <person name="Jia M."/>
            <person name="Yu X."/>
            <person name="Wang X."/>
            <person name="Zhuang X."/>
            <person name="Deng Y."/>
            <person name="Bai Z."/>
        </authorList>
    </citation>
    <scope>NUCLEOTIDE SEQUENCE [LARGE SCALE GENOMIC DNA]</scope>
    <source>
        <strain evidence="10 11">QH-11</strain>
    </source>
</reference>
<dbReference type="InterPro" id="IPR036259">
    <property type="entry name" value="MFS_trans_sf"/>
</dbReference>
<dbReference type="KEGG" id="goq:ACH46_13125"/>
<dbReference type="InterPro" id="IPR004638">
    <property type="entry name" value="EmrB-like"/>
</dbReference>
<evidence type="ECO:0000256" key="5">
    <source>
        <dbReference type="ARBA" id="ARBA00022692"/>
    </source>
</evidence>
<dbReference type="Pfam" id="PF07690">
    <property type="entry name" value="MFS_1"/>
    <property type="match status" value="1"/>
</dbReference>
<dbReference type="STRING" id="1136941.ACH46_13125"/>
<dbReference type="FunFam" id="1.20.1720.10:FF:000004">
    <property type="entry name" value="EmrB/QacA family drug resistance transporter"/>
    <property type="match status" value="1"/>
</dbReference>
<evidence type="ECO:0000313" key="11">
    <source>
        <dbReference type="Proteomes" id="UP000063789"/>
    </source>
</evidence>
<feature type="transmembrane region" description="Helical" evidence="8">
    <location>
        <begin position="345"/>
        <end position="364"/>
    </location>
</feature>
<proteinExistence type="inferred from homology"/>
<evidence type="ECO:0000256" key="3">
    <source>
        <dbReference type="ARBA" id="ARBA00022448"/>
    </source>
</evidence>
<evidence type="ECO:0000256" key="8">
    <source>
        <dbReference type="SAM" id="Phobius"/>
    </source>
</evidence>
<evidence type="ECO:0000256" key="7">
    <source>
        <dbReference type="ARBA" id="ARBA00023136"/>
    </source>
</evidence>
<dbReference type="PROSITE" id="PS50850">
    <property type="entry name" value="MFS"/>
    <property type="match status" value="1"/>
</dbReference>
<evidence type="ECO:0000256" key="4">
    <source>
        <dbReference type="ARBA" id="ARBA00022475"/>
    </source>
</evidence>